<dbReference type="OrthoDB" id="4480700at2"/>
<gene>
    <name evidence="3" type="ORF">FB381_4567</name>
</gene>
<protein>
    <recommendedName>
        <fullName evidence="5">TrbL/VirB6 plasmid conjugal transfer protein</fullName>
    </recommendedName>
</protein>
<feature type="transmembrane region" description="Helical" evidence="2">
    <location>
        <begin position="388"/>
        <end position="411"/>
    </location>
</feature>
<proteinExistence type="predicted"/>
<feature type="transmembrane region" description="Helical" evidence="2">
    <location>
        <begin position="446"/>
        <end position="464"/>
    </location>
</feature>
<keyword evidence="2" id="KW-1133">Transmembrane helix</keyword>
<evidence type="ECO:0000313" key="3">
    <source>
        <dbReference type="EMBL" id="TQL70628.1"/>
    </source>
</evidence>
<comment type="caution">
    <text evidence="3">The sequence shown here is derived from an EMBL/GenBank/DDBJ whole genome shotgun (WGS) entry which is preliminary data.</text>
</comment>
<evidence type="ECO:0000313" key="4">
    <source>
        <dbReference type="Proteomes" id="UP000320209"/>
    </source>
</evidence>
<evidence type="ECO:0008006" key="5">
    <source>
        <dbReference type="Google" id="ProtNLM"/>
    </source>
</evidence>
<feature type="region of interest" description="Disordered" evidence="1">
    <location>
        <begin position="698"/>
        <end position="717"/>
    </location>
</feature>
<dbReference type="EMBL" id="VFOV01000001">
    <property type="protein sequence ID" value="TQL70628.1"/>
    <property type="molecule type" value="Genomic_DNA"/>
</dbReference>
<reference evidence="3 4" key="1">
    <citation type="submission" date="2019-06" db="EMBL/GenBank/DDBJ databases">
        <title>Sequencing the genomes of 1000 actinobacteria strains.</title>
        <authorList>
            <person name="Klenk H.-P."/>
        </authorList>
    </citation>
    <scope>NUCLEOTIDE SEQUENCE [LARGE SCALE GENOMIC DNA]</scope>
    <source>
        <strain evidence="3 4">DSM 25218</strain>
    </source>
</reference>
<sequence length="717" mass="75628">MAARPAHEKRTVPGRLRRRAAALVVLVLALLALAGPASAIGPKGIDIPIPFDPTGGLSGVGDACNNLDAPMPASPYGDGSFIVRMTALGAASKAGTKLNDPEKVNDELDPFRNKDKVSLESAYGTSPQWWTYDNGCTGQFVAGAGTAIGNIMMEISGILPNWSHALLNAVIGENSFLKALDGPIVAASKAVTDGVWAPWVSVVLLLVAATVMIRARDGRFARAVTAAGWALGVLVVTSWLIQYPTESTKLVDDGVRSATGMIATGFNDGRTVPGVNDDKFGETDAVKAIDGQMDEVVRSTQYRTWLAGAFGDPDSATARTYGPRVFRATHFSWQEYDTYRKDPNGEGKKVLEAKQDAFKKHAEAVKKNDPVAYEFFKGEHWSQRATTALVNLAVVVVVCGFLLVAGLAILLSFALIRLIVPFAPAAGVLFMLDHTRDAAVAMLKRVVGPLVMGPIYFLVALLLLRLDSALLTSSMWFVLKLGLIAVLTVLAWRLTRPAAYGIPLPGMGRLTSMLTSYVGARTGTEAGIREATEDRPSVTGGPVTAPAGGGQVSSPGGVYMPGHELTGGSRPRTTAEQVPNQPPVTAAAALGSGSGQSSATYALEPPMSGTSSDRVAGQWFDSRSTERDLTANRDDPAFGQGTGPAAAQTWGDRPSAPDPVDYTAGSYEREPEPPQQTPIAEANVDYDADGNAVFVIYSPSGNRSVPVDNRSSEGGSR</sequence>
<accession>A0A543ADG7</accession>
<feature type="transmembrane region" description="Helical" evidence="2">
    <location>
        <begin position="196"/>
        <end position="213"/>
    </location>
</feature>
<dbReference type="AlphaFoldDB" id="A0A543ADG7"/>
<feature type="compositionally biased region" description="Basic and acidic residues" evidence="1">
    <location>
        <begin position="527"/>
        <end position="536"/>
    </location>
</feature>
<name>A0A543ADG7_9ACTN</name>
<evidence type="ECO:0000256" key="1">
    <source>
        <dbReference type="SAM" id="MobiDB-lite"/>
    </source>
</evidence>
<dbReference type="Proteomes" id="UP000320209">
    <property type="component" value="Unassembled WGS sequence"/>
</dbReference>
<evidence type="ECO:0000256" key="2">
    <source>
        <dbReference type="SAM" id="Phobius"/>
    </source>
</evidence>
<feature type="transmembrane region" description="Helical" evidence="2">
    <location>
        <begin position="476"/>
        <end position="494"/>
    </location>
</feature>
<feature type="compositionally biased region" description="Basic and acidic residues" evidence="1">
    <location>
        <begin position="623"/>
        <end position="636"/>
    </location>
</feature>
<feature type="transmembrane region" description="Helical" evidence="2">
    <location>
        <begin position="418"/>
        <end position="434"/>
    </location>
</feature>
<keyword evidence="4" id="KW-1185">Reference proteome</keyword>
<feature type="region of interest" description="Disordered" evidence="1">
    <location>
        <begin position="527"/>
        <end position="680"/>
    </location>
</feature>
<keyword evidence="2" id="KW-0812">Transmembrane</keyword>
<keyword evidence="2" id="KW-0472">Membrane</keyword>
<organism evidence="3 4">
    <name type="scientific">Nocardioides albertanoniae</name>
    <dbReference type="NCBI Taxonomy" id="1175486"/>
    <lineage>
        <taxon>Bacteria</taxon>
        <taxon>Bacillati</taxon>
        <taxon>Actinomycetota</taxon>
        <taxon>Actinomycetes</taxon>
        <taxon>Propionibacteriales</taxon>
        <taxon>Nocardioidaceae</taxon>
        <taxon>Nocardioides</taxon>
    </lineage>
</organism>
<feature type="compositionally biased region" description="Low complexity" evidence="1">
    <location>
        <begin position="586"/>
        <end position="599"/>
    </location>
</feature>
<feature type="transmembrane region" description="Helical" evidence="2">
    <location>
        <begin position="220"/>
        <end position="241"/>
    </location>
</feature>